<evidence type="ECO:0000256" key="8">
    <source>
        <dbReference type="ARBA" id="ARBA00048370"/>
    </source>
</evidence>
<feature type="domain" description="Lipoyl-binding" evidence="10">
    <location>
        <begin position="3"/>
        <end position="77"/>
    </location>
</feature>
<dbReference type="EC" id="2.3.1.12" evidence="9"/>
<dbReference type="InterPro" id="IPR003016">
    <property type="entry name" value="2-oxoA_DH_lipoyl-BS"/>
</dbReference>
<keyword evidence="6 9" id="KW-0012">Acyltransferase</keyword>
<dbReference type="Gene3D" id="2.40.50.100">
    <property type="match status" value="2"/>
</dbReference>
<comment type="catalytic activity">
    <reaction evidence="8 9">
        <text>N(6)-[(R)-dihydrolipoyl]-L-lysyl-[protein] + acetyl-CoA = N(6)-[(R)-S(8)-acetyldihydrolipoyl]-L-lysyl-[protein] + CoA</text>
        <dbReference type="Rhea" id="RHEA:17017"/>
        <dbReference type="Rhea" id="RHEA-COMP:10475"/>
        <dbReference type="Rhea" id="RHEA-COMP:10478"/>
        <dbReference type="ChEBI" id="CHEBI:57287"/>
        <dbReference type="ChEBI" id="CHEBI:57288"/>
        <dbReference type="ChEBI" id="CHEBI:83100"/>
        <dbReference type="ChEBI" id="CHEBI:83111"/>
        <dbReference type="EC" id="2.3.1.12"/>
    </reaction>
</comment>
<protein>
    <recommendedName>
        <fullName evidence="9">Acetyltransferase component of pyruvate dehydrogenase complex</fullName>
        <ecNumber evidence="9">2.3.1.12</ecNumber>
    </recommendedName>
</protein>
<dbReference type="PANTHER" id="PTHR43178:SF2">
    <property type="entry name" value="DIHYDROLIPOYLLYSINE-RESIDUE ACETYLTRANSFERASE COMPONENT OF PYRUVATE DEHYDROGENASE COMPLEX"/>
    <property type="match status" value="1"/>
</dbReference>
<comment type="subunit">
    <text evidence="2 9">Forms a 24-polypeptide structural core with octahedral symmetry.</text>
</comment>
<name>A0ABY8SXF8_9BURK</name>
<dbReference type="Gene3D" id="4.10.320.10">
    <property type="entry name" value="E3-binding domain"/>
    <property type="match status" value="1"/>
</dbReference>
<dbReference type="Gene3D" id="3.30.559.10">
    <property type="entry name" value="Chloramphenicol acetyltransferase-like domain"/>
    <property type="match status" value="1"/>
</dbReference>
<comment type="similarity">
    <text evidence="1 9">Belongs to the 2-oxoacid dehydrogenase family.</text>
</comment>
<dbReference type="InterPro" id="IPR050743">
    <property type="entry name" value="2-oxoacid_DH_E2_comp"/>
</dbReference>
<dbReference type="SUPFAM" id="SSF51230">
    <property type="entry name" value="Single hybrid motif"/>
    <property type="match status" value="2"/>
</dbReference>
<evidence type="ECO:0000256" key="2">
    <source>
        <dbReference type="ARBA" id="ARBA00011484"/>
    </source>
</evidence>
<dbReference type="InterPro" id="IPR023213">
    <property type="entry name" value="CAT-like_dom_sf"/>
</dbReference>
<reference evidence="12 13" key="1">
    <citation type="submission" date="2023-05" db="EMBL/GenBank/DDBJ databases">
        <authorList>
            <person name="Yin Y."/>
            <person name="Lu Z."/>
        </authorList>
    </citation>
    <scope>NUCLEOTIDE SEQUENCE [LARGE SCALE GENOMIC DNA]</scope>
    <source>
        <strain evidence="12 13">ZM22</strain>
    </source>
</reference>
<proteinExistence type="inferred from homology"/>
<evidence type="ECO:0000259" key="11">
    <source>
        <dbReference type="PROSITE" id="PS51826"/>
    </source>
</evidence>
<evidence type="ECO:0000256" key="7">
    <source>
        <dbReference type="ARBA" id="ARBA00025211"/>
    </source>
</evidence>
<dbReference type="Pfam" id="PF00198">
    <property type="entry name" value="2-oxoacid_dh"/>
    <property type="match status" value="1"/>
</dbReference>
<keyword evidence="5 9" id="KW-0450">Lipoyl</keyword>
<feature type="domain" description="Peripheral subunit-binding (PSBD)" evidence="11">
    <location>
        <begin position="250"/>
        <end position="287"/>
    </location>
</feature>
<evidence type="ECO:0000256" key="1">
    <source>
        <dbReference type="ARBA" id="ARBA00007317"/>
    </source>
</evidence>
<evidence type="ECO:0000259" key="10">
    <source>
        <dbReference type="PROSITE" id="PS50968"/>
    </source>
</evidence>
<evidence type="ECO:0000256" key="9">
    <source>
        <dbReference type="RuleBase" id="RU361137"/>
    </source>
</evidence>
<feature type="domain" description="Lipoyl-binding" evidence="10">
    <location>
        <begin position="118"/>
        <end position="192"/>
    </location>
</feature>
<dbReference type="PROSITE" id="PS51826">
    <property type="entry name" value="PSBD"/>
    <property type="match status" value="1"/>
</dbReference>
<comment type="cofactor">
    <cofactor evidence="9">
        <name>(R)-lipoate</name>
        <dbReference type="ChEBI" id="CHEBI:83088"/>
    </cofactor>
    <text evidence="9">Binds 2 lipoyl cofactors covalently.</text>
</comment>
<dbReference type="PROSITE" id="PS50968">
    <property type="entry name" value="BIOTINYL_LIPOYL"/>
    <property type="match status" value="2"/>
</dbReference>
<organism evidence="12 13">
    <name type="scientific">Comamonas resistens</name>
    <dbReference type="NCBI Taxonomy" id="3046670"/>
    <lineage>
        <taxon>Bacteria</taxon>
        <taxon>Pseudomonadati</taxon>
        <taxon>Pseudomonadota</taxon>
        <taxon>Betaproteobacteria</taxon>
        <taxon>Burkholderiales</taxon>
        <taxon>Comamonadaceae</taxon>
        <taxon>Comamonas</taxon>
    </lineage>
</organism>
<keyword evidence="4" id="KW-0677">Repeat</keyword>
<dbReference type="InterPro" id="IPR011053">
    <property type="entry name" value="Single_hybrid_motif"/>
</dbReference>
<dbReference type="RefSeq" id="WP_283488728.1">
    <property type="nucleotide sequence ID" value="NZ_CP125947.1"/>
</dbReference>
<evidence type="ECO:0000313" key="12">
    <source>
        <dbReference type="EMBL" id="WHS67702.1"/>
    </source>
</evidence>
<dbReference type="NCBIfam" id="TIGR01348">
    <property type="entry name" value="PDHac_trf_long"/>
    <property type="match status" value="1"/>
</dbReference>
<dbReference type="PROSITE" id="PS00189">
    <property type="entry name" value="LIPOYL"/>
    <property type="match status" value="2"/>
</dbReference>
<dbReference type="EMBL" id="CP125947">
    <property type="protein sequence ID" value="WHS67702.1"/>
    <property type="molecule type" value="Genomic_DNA"/>
</dbReference>
<evidence type="ECO:0000256" key="5">
    <source>
        <dbReference type="ARBA" id="ARBA00022823"/>
    </source>
</evidence>
<dbReference type="CDD" id="cd06849">
    <property type="entry name" value="lipoyl_domain"/>
    <property type="match status" value="2"/>
</dbReference>
<dbReference type="SUPFAM" id="SSF52777">
    <property type="entry name" value="CoA-dependent acyltransferases"/>
    <property type="match status" value="1"/>
</dbReference>
<dbReference type="InterPro" id="IPR006256">
    <property type="entry name" value="AcTrfase_Pyrv_DH_cplx"/>
</dbReference>
<dbReference type="InterPro" id="IPR004167">
    <property type="entry name" value="PSBD"/>
</dbReference>
<keyword evidence="13" id="KW-1185">Reference proteome</keyword>
<dbReference type="SUPFAM" id="SSF47005">
    <property type="entry name" value="Peripheral subunit-binding domain of 2-oxo acid dehydrogenase complex"/>
    <property type="match status" value="1"/>
</dbReference>
<evidence type="ECO:0000256" key="4">
    <source>
        <dbReference type="ARBA" id="ARBA00022737"/>
    </source>
</evidence>
<dbReference type="InterPro" id="IPR001078">
    <property type="entry name" value="2-oxoacid_DH_actylTfrase"/>
</dbReference>
<keyword evidence="3 9" id="KW-0808">Transferase</keyword>
<comment type="function">
    <text evidence="7">The pyruvate dehydrogenase complex catalyzes the overall conversion of pyruvate to acetyl-CoA and CO(2). It contains multiple copies of three enzymatic components: pyruvate dehydrogenase (E1), dihydrolipoamide acetyltransferase (E2) and lipoamide dehydrogenase (E3).</text>
</comment>
<dbReference type="GO" id="GO:0004742">
    <property type="term" value="F:dihydrolipoyllysine-residue acetyltransferase activity"/>
    <property type="evidence" value="ECO:0007669"/>
    <property type="project" value="UniProtKB-EC"/>
</dbReference>
<accession>A0ABY8SXF8</accession>
<evidence type="ECO:0000256" key="3">
    <source>
        <dbReference type="ARBA" id="ARBA00022679"/>
    </source>
</evidence>
<dbReference type="InterPro" id="IPR036625">
    <property type="entry name" value="E3-bd_dom_sf"/>
</dbReference>
<gene>
    <name evidence="12" type="primary">aceF</name>
    <name evidence="12" type="ORF">QMY55_11545</name>
</gene>
<dbReference type="Pfam" id="PF00364">
    <property type="entry name" value="Biotin_lipoyl"/>
    <property type="match status" value="2"/>
</dbReference>
<evidence type="ECO:0000313" key="13">
    <source>
        <dbReference type="Proteomes" id="UP001240697"/>
    </source>
</evidence>
<dbReference type="Proteomes" id="UP001240697">
    <property type="component" value="Chromosome"/>
</dbReference>
<sequence>MALTEIKVPDIGDFSEVGVIEVLVKVGDTIKVEQSLITVESDKASMEIPSSQAGVVKEIKVALGDKVKEGSVVVMLETADAAPAPAAAAPAPVAAPVAAAPAPVVAAPVAAAPAASSTVDLKIPDIGDFKDVAVIEMLVKVGDTVTAEQSLFTVESDKASMEIPSPSAGTITALTIKLGDTVNVGDVVGQMTVQGAASAPVQAAAPVAAPVAAAVAAAPAPVVAAPVAAAPVAAPAAHNPTVAPSGQLPHASPSVRKFARELGVPLAEVKGSGNKGRITAEDIQSFTKSVMAGAVQTLAQQAVAPKSSGASGGNVGGLEVLAWPKVDFAKFGAVERKELSRIKKISGANLHRNWVVIPHVTNNDEADITELEAFRVQTNAESAKAKSDVKVTMLAFVIKAVVAALKKFPEFNASLDGDTLVYKQYFNIGFAADTPNGLVVPVLKDADKKGILQISQEMGELAKKARDGKLGAADMQGGCFSISSLGGIGGTNFTPIINAPEVAILGLSKGAMKPVWDGKQFVPRLMLPLSLSYDHRVIDGAAAARFNAYLGAVLADYRRILL</sequence>
<dbReference type="Pfam" id="PF02817">
    <property type="entry name" value="E3_binding"/>
    <property type="match status" value="1"/>
</dbReference>
<dbReference type="PANTHER" id="PTHR43178">
    <property type="entry name" value="DIHYDROLIPOAMIDE ACETYLTRANSFERASE COMPONENT OF PYRUVATE DEHYDROGENASE COMPLEX"/>
    <property type="match status" value="1"/>
</dbReference>
<dbReference type="InterPro" id="IPR000089">
    <property type="entry name" value="Biotin_lipoyl"/>
</dbReference>
<evidence type="ECO:0000256" key="6">
    <source>
        <dbReference type="ARBA" id="ARBA00023315"/>
    </source>
</evidence>